<accession>A0A179G9Y3</accession>
<keyword evidence="9" id="KW-1185">Reference proteome</keyword>
<dbReference type="AlphaFoldDB" id="A0A179G9Y3"/>
<name>A0A179G9Y3_PURLI</name>
<feature type="region of interest" description="Disordered" evidence="1">
    <location>
        <begin position="338"/>
        <end position="432"/>
    </location>
</feature>
<evidence type="ECO:0000256" key="1">
    <source>
        <dbReference type="SAM" id="MobiDB-lite"/>
    </source>
</evidence>
<proteinExistence type="predicted"/>
<evidence type="ECO:0000313" key="9">
    <source>
        <dbReference type="Proteomes" id="UP001287286"/>
    </source>
</evidence>
<reference evidence="3 9" key="5">
    <citation type="journal article" date="2024" name="Microbiol. Resour. Announc.">
        <title>Genome annotations for the ascomycete fungi Trichoderma harzianum, Trichoderma aggressivum, and Purpureocillium lilacinum.</title>
        <authorList>
            <person name="Beijen E.P.W."/>
            <person name="Ohm R.A."/>
        </authorList>
    </citation>
    <scope>NUCLEOTIDE SEQUENCE [LARGE SCALE GENOMIC DNA]</scope>
    <source>
        <strain evidence="3 9">CBS 150709</strain>
    </source>
</reference>
<gene>
    <name evidence="6" type="ORF">PCL_06038</name>
    <name evidence="3" type="ORF">Purlil1_5763</name>
    <name evidence="4" type="ORF">VFPBJ_09917</name>
    <name evidence="5" type="ORF">VFPFJ_08528</name>
</gene>
<feature type="signal peptide" evidence="2">
    <location>
        <begin position="1"/>
        <end position="15"/>
    </location>
</feature>
<reference evidence="6 8" key="2">
    <citation type="journal article" date="2016" name="Front. Microbiol.">
        <title>Genome and transcriptome sequences reveal the specific parasitism of the nematophagous Purpureocillium lilacinum 36-1.</title>
        <authorList>
            <person name="Xie J."/>
            <person name="Li S."/>
            <person name="Mo C."/>
            <person name="Xiao X."/>
            <person name="Peng D."/>
            <person name="Wang G."/>
            <person name="Xiao Y."/>
        </authorList>
    </citation>
    <scope>NUCLEOTIDE SEQUENCE [LARGE SCALE GENOMIC DNA]</scope>
    <source>
        <strain evidence="6 8">36-1</strain>
    </source>
</reference>
<feature type="compositionally biased region" description="Low complexity" evidence="1">
    <location>
        <begin position="422"/>
        <end position="432"/>
    </location>
</feature>
<reference evidence="3" key="4">
    <citation type="submission" date="2023-11" db="EMBL/GenBank/DDBJ databases">
        <authorList>
            <person name="Beijen E."/>
            <person name="Ohm R.A."/>
        </authorList>
    </citation>
    <scope>NUCLEOTIDE SEQUENCE</scope>
    <source>
        <strain evidence="3">CBS 150709</strain>
    </source>
</reference>
<evidence type="ECO:0000256" key="2">
    <source>
        <dbReference type="SAM" id="SignalP"/>
    </source>
</evidence>
<dbReference type="Proteomes" id="UP000078340">
    <property type="component" value="Unassembled WGS sequence"/>
</dbReference>
<dbReference type="EMBL" id="JAWRVI010000018">
    <property type="protein sequence ID" value="KAK4089660.1"/>
    <property type="molecule type" value="Genomic_DNA"/>
</dbReference>
<evidence type="ECO:0000313" key="8">
    <source>
        <dbReference type="Proteomes" id="UP000245956"/>
    </source>
</evidence>
<dbReference type="Proteomes" id="UP001287286">
    <property type="component" value="Unassembled WGS sequence"/>
</dbReference>
<keyword evidence="2" id="KW-0732">Signal</keyword>
<protein>
    <submittedName>
        <fullName evidence="4">Uncharacterized protein</fullName>
    </submittedName>
</protein>
<evidence type="ECO:0000313" key="4">
    <source>
        <dbReference type="EMBL" id="OAQ74622.1"/>
    </source>
</evidence>
<dbReference type="EMBL" id="LSBH01000009">
    <property type="protein sequence ID" value="OAQ74622.1"/>
    <property type="molecule type" value="Genomic_DNA"/>
</dbReference>
<evidence type="ECO:0000313" key="3">
    <source>
        <dbReference type="EMBL" id="KAK4089660.1"/>
    </source>
</evidence>
<comment type="caution">
    <text evidence="4">The sequence shown here is derived from an EMBL/GenBank/DDBJ whole genome shotgun (WGS) entry which is preliminary data.</text>
</comment>
<evidence type="ECO:0000313" key="7">
    <source>
        <dbReference type="Proteomes" id="UP000078240"/>
    </source>
</evidence>
<reference evidence="4 7" key="3">
    <citation type="submission" date="2016-01" db="EMBL/GenBank/DDBJ databases">
        <title>Biosynthesis of antibiotic leucinostatins and their inhibition on Phytophthora in bio-control Purpureocillium lilacinum.</title>
        <authorList>
            <person name="Wang G."/>
            <person name="Liu Z."/>
            <person name="Lin R."/>
            <person name="Li E."/>
            <person name="Mao Z."/>
            <person name="Ling J."/>
            <person name="Yin W."/>
            <person name="Xie B."/>
        </authorList>
    </citation>
    <scope>NUCLEOTIDE SEQUENCE [LARGE SCALE GENOMIC DNA]</scope>
    <source>
        <strain evidence="4">PLBJ-1</strain>
        <strain evidence="5">PLFJ-1</strain>
    </source>
</reference>
<evidence type="ECO:0000313" key="5">
    <source>
        <dbReference type="EMBL" id="OAQ82725.1"/>
    </source>
</evidence>
<dbReference type="EMBL" id="LSBI01000008">
    <property type="protein sequence ID" value="OAQ82725.1"/>
    <property type="molecule type" value="Genomic_DNA"/>
</dbReference>
<organism evidence="4 7">
    <name type="scientific">Purpureocillium lilacinum</name>
    <name type="common">Paecilomyces lilacinus</name>
    <dbReference type="NCBI Taxonomy" id="33203"/>
    <lineage>
        <taxon>Eukaryota</taxon>
        <taxon>Fungi</taxon>
        <taxon>Dikarya</taxon>
        <taxon>Ascomycota</taxon>
        <taxon>Pezizomycotina</taxon>
        <taxon>Sordariomycetes</taxon>
        <taxon>Hypocreomycetidae</taxon>
        <taxon>Hypocreales</taxon>
        <taxon>Ophiocordycipitaceae</taxon>
        <taxon>Purpureocillium</taxon>
    </lineage>
</organism>
<dbReference type="Proteomes" id="UP000078240">
    <property type="component" value="Unassembled WGS sequence"/>
</dbReference>
<feature type="compositionally biased region" description="Polar residues" evidence="1">
    <location>
        <begin position="193"/>
        <end position="208"/>
    </location>
</feature>
<sequence length="432" mass="44568">MVLLTDLVNAAFALSSGVGDPASVDTRNALARRDVKYLPRFANDAVQLHHTVKVAKGVVQARDTEAVQVPVSELVDILSKLHSLEKQVAALLPSGRLPDDKKAAANGEECDVEHLLYYLGVNGTDSKPDQVRDHPLFRRNANCTMDAVAAEQQSGKNSGKSTAANTAANTPAGSGDEPASASASPDSKDGQASHGSPSSNANPLTRPTSPADRPDKPKDGPSGAILIESPDATDAGGSKKAAVDDIATPVTKAPKEAEPTEATNTLDKVYTTTLEEVATDLDGNVKTTTVTRTMTNRVTVTISRKLTVAIAPSPTDAAHEDASPAKNSTKIVGDATKAAGDVGSNADTEQAAPGQDVTAAPSPSLKVPVPVGANQQYTNSTVTNQDVEPETPAAESTPEETTRLLMGTGDLPSGFKTISTPAAKAEAAETTQ</sequence>
<evidence type="ECO:0000313" key="6">
    <source>
        <dbReference type="EMBL" id="PWI75380.1"/>
    </source>
</evidence>
<reference evidence="6" key="1">
    <citation type="submission" date="2015-05" db="EMBL/GenBank/DDBJ databases">
        <authorList>
            <person name="Wang D.B."/>
            <person name="Wang M."/>
        </authorList>
    </citation>
    <scope>NUCLEOTIDE SEQUENCE</scope>
    <source>
        <strain evidence="6">36-1</strain>
    </source>
</reference>
<feature type="chain" id="PRO_5011877968" evidence="2">
    <location>
        <begin position="16"/>
        <end position="432"/>
    </location>
</feature>
<feature type="region of interest" description="Disordered" evidence="1">
    <location>
        <begin position="149"/>
        <end position="263"/>
    </location>
</feature>
<dbReference type="Proteomes" id="UP000245956">
    <property type="component" value="Unassembled WGS sequence"/>
</dbReference>
<dbReference type="EMBL" id="LCWV01000002">
    <property type="protein sequence ID" value="PWI75380.1"/>
    <property type="molecule type" value="Genomic_DNA"/>
</dbReference>
<feature type="compositionally biased region" description="Polar residues" evidence="1">
    <location>
        <begin position="373"/>
        <end position="386"/>
    </location>
</feature>
<feature type="compositionally biased region" description="Low complexity" evidence="1">
    <location>
        <begin position="157"/>
        <end position="185"/>
    </location>
</feature>